<dbReference type="EMBL" id="QGKS01000226">
    <property type="protein sequence ID" value="PWR14574.1"/>
    <property type="molecule type" value="Genomic_DNA"/>
</dbReference>
<protein>
    <recommendedName>
        <fullName evidence="2">DUF6924 domain-containing protein</fullName>
    </recommendedName>
</protein>
<reference evidence="3 4" key="1">
    <citation type="submission" date="2018-05" db="EMBL/GenBank/DDBJ databases">
        <title>Micromonosporas from Atacama Desert.</title>
        <authorList>
            <person name="Carro L."/>
            <person name="Golinska P."/>
            <person name="Klenk H.-P."/>
            <person name="Goodfellow M."/>
        </authorList>
    </citation>
    <scope>NUCLEOTIDE SEQUENCE [LARGE SCALE GENOMIC DNA]</scope>
    <source>
        <strain evidence="3 4">4G51</strain>
    </source>
</reference>
<dbReference type="AlphaFoldDB" id="A0A317DJP3"/>
<dbReference type="OrthoDB" id="7854965at2"/>
<dbReference type="Pfam" id="PF21962">
    <property type="entry name" value="DUF6924"/>
    <property type="match status" value="1"/>
</dbReference>
<evidence type="ECO:0000259" key="2">
    <source>
        <dbReference type="Pfam" id="PF21962"/>
    </source>
</evidence>
<dbReference type="RefSeq" id="WP_109802296.1">
    <property type="nucleotide sequence ID" value="NZ_QGKS01000226.1"/>
</dbReference>
<organism evidence="3 4">
    <name type="scientific">Micromonospora sicca</name>
    <dbReference type="NCBI Taxonomy" id="2202420"/>
    <lineage>
        <taxon>Bacteria</taxon>
        <taxon>Bacillati</taxon>
        <taxon>Actinomycetota</taxon>
        <taxon>Actinomycetes</taxon>
        <taxon>Micromonosporales</taxon>
        <taxon>Micromonosporaceae</taxon>
        <taxon>Micromonospora</taxon>
    </lineage>
</organism>
<evidence type="ECO:0000256" key="1">
    <source>
        <dbReference type="SAM" id="MobiDB-lite"/>
    </source>
</evidence>
<sequence length="197" mass="21092">MTPLPQPEDLTSLVLRTDFTDNAAWDALKAALIAGDPYPDATFVSDPQYAGVGIHALVQADADADDDDKLTYLFLADSTTMGDDEHPLLAVDLYDEPGRTFRVPPRWYAEVSANMSITNMDFADSADAADESGRSAASRVNDKAREGEVDGPPNRARRGLESEAQGLPVPAARAGDDRPTACRSTLTAPAVRIYPAP</sequence>
<evidence type="ECO:0000313" key="3">
    <source>
        <dbReference type="EMBL" id="PWR14574.1"/>
    </source>
</evidence>
<dbReference type="Proteomes" id="UP000246050">
    <property type="component" value="Unassembled WGS sequence"/>
</dbReference>
<evidence type="ECO:0000313" key="4">
    <source>
        <dbReference type="Proteomes" id="UP000246050"/>
    </source>
</evidence>
<feature type="region of interest" description="Disordered" evidence="1">
    <location>
        <begin position="126"/>
        <end position="197"/>
    </location>
</feature>
<feature type="domain" description="DUF6924" evidence="2">
    <location>
        <begin position="11"/>
        <end position="133"/>
    </location>
</feature>
<proteinExistence type="predicted"/>
<accession>A0A317DJP3</accession>
<name>A0A317DJP3_9ACTN</name>
<gene>
    <name evidence="3" type="ORF">DKT69_15715</name>
</gene>
<comment type="caution">
    <text evidence="3">The sequence shown here is derived from an EMBL/GenBank/DDBJ whole genome shotgun (WGS) entry which is preliminary data.</text>
</comment>
<dbReference type="InterPro" id="IPR053832">
    <property type="entry name" value="DUF6924"/>
</dbReference>